<organism evidence="4 5">
    <name type="scientific">Bifidobacterium longum</name>
    <dbReference type="NCBI Taxonomy" id="216816"/>
    <lineage>
        <taxon>Bacteria</taxon>
        <taxon>Bacillati</taxon>
        <taxon>Actinomycetota</taxon>
        <taxon>Actinomycetes</taxon>
        <taxon>Bifidobacteriales</taxon>
        <taxon>Bifidobacteriaceae</taxon>
        <taxon>Bifidobacterium</taxon>
    </lineage>
</organism>
<feature type="transmembrane region" description="Helical" evidence="2">
    <location>
        <begin position="6"/>
        <end position="25"/>
    </location>
</feature>
<evidence type="ECO:0000313" key="3">
    <source>
        <dbReference type="EMBL" id="KAB6838698.1"/>
    </source>
</evidence>
<dbReference type="EMBL" id="WDVF01000004">
    <property type="protein sequence ID" value="KAB7136857.1"/>
    <property type="molecule type" value="Genomic_DNA"/>
</dbReference>
<comment type="caution">
    <text evidence="4">The sequence shown here is derived from an EMBL/GenBank/DDBJ whole genome shotgun (WGS) entry which is preliminary data.</text>
</comment>
<evidence type="ECO:0000313" key="5">
    <source>
        <dbReference type="Proteomes" id="UP000461165"/>
    </source>
</evidence>
<evidence type="ECO:0000256" key="1">
    <source>
        <dbReference type="SAM" id="MobiDB-lite"/>
    </source>
</evidence>
<sequence>MSGQNLIDILQSIAIILLVIGNIRARNRGMTRAPMLITDDPFVRQELACPEARSSNTGPYREIYLYEDGSVVECDAGPRSQDDESIKETHDAHNS</sequence>
<reference evidence="5 6" key="1">
    <citation type="journal article" date="2019" name="Nat. Med.">
        <title>A library of human gut bacterial isolates paired with longitudinal multiomics data enables mechanistic microbiome research.</title>
        <authorList>
            <person name="Poyet M."/>
            <person name="Groussin M."/>
            <person name="Gibbons S.M."/>
            <person name="Avila-Pacheco J."/>
            <person name="Jiang X."/>
            <person name="Kearney S.M."/>
            <person name="Perrotta A.R."/>
            <person name="Berdy B."/>
            <person name="Zhao S."/>
            <person name="Lieberman T.D."/>
            <person name="Swanson P.K."/>
            <person name="Smith M."/>
            <person name="Roesemann S."/>
            <person name="Alexander J.E."/>
            <person name="Rich S.A."/>
            <person name="Livny J."/>
            <person name="Vlamakis H."/>
            <person name="Clish C."/>
            <person name="Bullock K."/>
            <person name="Deik A."/>
            <person name="Scott J."/>
            <person name="Pierce K.A."/>
            <person name="Xavier R.J."/>
            <person name="Alm E.J."/>
        </authorList>
    </citation>
    <scope>NUCLEOTIDE SEQUENCE [LARGE SCALE GENOMIC DNA]</scope>
    <source>
        <strain evidence="4 5">BIOML-A166</strain>
        <strain evidence="3 6">BIOML-A320</strain>
    </source>
</reference>
<evidence type="ECO:0000313" key="6">
    <source>
        <dbReference type="Proteomes" id="UP000478746"/>
    </source>
</evidence>
<dbReference type="RefSeq" id="WP_141430323.1">
    <property type="nucleotide sequence ID" value="NZ_JADMOR010000002.1"/>
</dbReference>
<dbReference type="Proteomes" id="UP000478746">
    <property type="component" value="Unassembled WGS sequence"/>
</dbReference>
<evidence type="ECO:0000256" key="2">
    <source>
        <dbReference type="SAM" id="Phobius"/>
    </source>
</evidence>
<keyword evidence="2" id="KW-0472">Membrane</keyword>
<feature type="compositionally biased region" description="Basic and acidic residues" evidence="1">
    <location>
        <begin position="80"/>
        <end position="95"/>
    </location>
</feature>
<feature type="region of interest" description="Disordered" evidence="1">
    <location>
        <begin position="74"/>
        <end position="95"/>
    </location>
</feature>
<dbReference type="Proteomes" id="UP000461165">
    <property type="component" value="Unassembled WGS sequence"/>
</dbReference>
<protein>
    <submittedName>
        <fullName evidence="4">Uncharacterized protein</fullName>
    </submittedName>
</protein>
<evidence type="ECO:0000313" key="4">
    <source>
        <dbReference type="EMBL" id="KAB7136857.1"/>
    </source>
</evidence>
<keyword evidence="2" id="KW-1133">Transmembrane helix</keyword>
<dbReference type="EMBL" id="WEAY01000004">
    <property type="protein sequence ID" value="KAB6838698.1"/>
    <property type="molecule type" value="Genomic_DNA"/>
</dbReference>
<dbReference type="AlphaFoldDB" id="A0A6A2SIK2"/>
<accession>A0A6A2SIK2</accession>
<keyword evidence="2" id="KW-0812">Transmembrane</keyword>
<name>A0A6A2SIK2_BIFLN</name>
<proteinExistence type="predicted"/>
<gene>
    <name evidence="4" type="ORF">GBC97_03185</name>
    <name evidence="3" type="ORF">GBK08_03280</name>
</gene>